<evidence type="ECO:0000256" key="1">
    <source>
        <dbReference type="SAM" id="MobiDB-lite"/>
    </source>
</evidence>
<name>A0A4R0RSW0_9APHY</name>
<feature type="compositionally biased region" description="Polar residues" evidence="1">
    <location>
        <begin position="20"/>
        <end position="42"/>
    </location>
</feature>
<gene>
    <name evidence="2" type="ORF">EIP91_010264</name>
</gene>
<evidence type="ECO:0000313" key="2">
    <source>
        <dbReference type="EMBL" id="TCD68609.1"/>
    </source>
</evidence>
<feature type="region of interest" description="Disordered" evidence="1">
    <location>
        <begin position="185"/>
        <end position="248"/>
    </location>
</feature>
<feature type="compositionally biased region" description="Pro residues" evidence="1">
    <location>
        <begin position="67"/>
        <end position="77"/>
    </location>
</feature>
<keyword evidence="3" id="KW-1185">Reference proteome</keyword>
<dbReference type="Proteomes" id="UP000292702">
    <property type="component" value="Unassembled WGS sequence"/>
</dbReference>
<feature type="region of interest" description="Disordered" evidence="1">
    <location>
        <begin position="1"/>
        <end position="171"/>
    </location>
</feature>
<comment type="caution">
    <text evidence="2">The sequence shown here is derived from an EMBL/GenBank/DDBJ whole genome shotgun (WGS) entry which is preliminary data.</text>
</comment>
<feature type="compositionally biased region" description="Low complexity" evidence="1">
    <location>
        <begin position="160"/>
        <end position="169"/>
    </location>
</feature>
<dbReference type="OrthoDB" id="2980827at2759"/>
<organism evidence="2 3">
    <name type="scientific">Steccherinum ochraceum</name>
    <dbReference type="NCBI Taxonomy" id="92696"/>
    <lineage>
        <taxon>Eukaryota</taxon>
        <taxon>Fungi</taxon>
        <taxon>Dikarya</taxon>
        <taxon>Basidiomycota</taxon>
        <taxon>Agaricomycotina</taxon>
        <taxon>Agaricomycetes</taxon>
        <taxon>Polyporales</taxon>
        <taxon>Steccherinaceae</taxon>
        <taxon>Steccherinum</taxon>
    </lineage>
</organism>
<feature type="compositionally biased region" description="Low complexity" evidence="1">
    <location>
        <begin position="118"/>
        <end position="138"/>
    </location>
</feature>
<dbReference type="AlphaFoldDB" id="A0A4R0RSW0"/>
<sequence length="299" mass="32579">MAPTIYVSTDMRVFQPPPMASQSRPGSSQGWLSPTITPTTAEQLVSCSQSQQSPSSATISSASPLTPTSPRPLPRVPTPSLTRKHRPLPSVPSEPNTPLTPTQHGIRPLPLPRPTPTQSPSSTPSHSPSSSSSSLSFLPPTPPSERPRFTPTLTLPIPNVSVQVSSSDSSRLDGISPIVFASGQSFGVWPTSESDEDTDHEDFSNDSFDSSTYGYEPRMTASLPALSDPDGETLSKSASADWEHTGGPKVAMDRLHLPEHRVSRRKSGDKEHRKWLREKKGKRWIEDDYSRVLDSLRKL</sequence>
<dbReference type="EMBL" id="RWJN01000061">
    <property type="protein sequence ID" value="TCD68609.1"/>
    <property type="molecule type" value="Genomic_DNA"/>
</dbReference>
<feature type="compositionally biased region" description="Low complexity" evidence="1">
    <location>
        <begin position="43"/>
        <end position="66"/>
    </location>
</feature>
<reference evidence="2 3" key="1">
    <citation type="submission" date="2018-11" db="EMBL/GenBank/DDBJ databases">
        <title>Genome assembly of Steccherinum ochraceum LE-BIN_3174, the white-rot fungus of the Steccherinaceae family (The Residual Polyporoid clade, Polyporales, Basidiomycota).</title>
        <authorList>
            <person name="Fedorova T.V."/>
            <person name="Glazunova O.A."/>
            <person name="Landesman E.O."/>
            <person name="Moiseenko K.V."/>
            <person name="Psurtseva N.V."/>
            <person name="Savinova O.S."/>
            <person name="Shakhova N.V."/>
            <person name="Tyazhelova T.V."/>
            <person name="Vasina D.V."/>
        </authorList>
    </citation>
    <scope>NUCLEOTIDE SEQUENCE [LARGE SCALE GENOMIC DNA]</scope>
    <source>
        <strain evidence="2 3">LE-BIN_3174</strain>
    </source>
</reference>
<proteinExistence type="predicted"/>
<accession>A0A4R0RSW0</accession>
<protein>
    <submittedName>
        <fullName evidence="2">Uncharacterized protein</fullName>
    </submittedName>
</protein>
<evidence type="ECO:0000313" key="3">
    <source>
        <dbReference type="Proteomes" id="UP000292702"/>
    </source>
</evidence>
<feature type="compositionally biased region" description="Polar residues" evidence="1">
    <location>
        <begin position="93"/>
        <end position="103"/>
    </location>
</feature>